<name>A0A0K6IB46_9HYPH</name>
<dbReference type="EMBL" id="CYHE01000018">
    <property type="protein sequence ID" value="CUB00365.1"/>
    <property type="molecule type" value="Genomic_DNA"/>
</dbReference>
<sequence>MVFGLFRRRTRPSEYALYGAIVAQARQPAFYAALSVPDTVDGRFDMMILHAVLLFRRLQGEGKEAAATSQAVFDLFFRDMDASLREMGISDNRVPKKVRKMAEAFYGRAAAYGEALDSGNAQDLAAAIGRNIFTEAANPPACDKLALYMMDAVKTLADLPLDDIMTAKLAWPDVPSLEGTPNHD</sequence>
<dbReference type="Proteomes" id="UP000183900">
    <property type="component" value="Unassembled WGS sequence"/>
</dbReference>
<organism evidence="4 5">
    <name type="scientific">Pannonibacter indicus</name>
    <dbReference type="NCBI Taxonomy" id="466044"/>
    <lineage>
        <taxon>Bacteria</taxon>
        <taxon>Pseudomonadati</taxon>
        <taxon>Pseudomonadota</taxon>
        <taxon>Alphaproteobacteria</taxon>
        <taxon>Hyphomicrobiales</taxon>
        <taxon>Stappiaceae</taxon>
        <taxon>Pannonibacter</taxon>
    </lineage>
</organism>
<evidence type="ECO:0000313" key="5">
    <source>
        <dbReference type="Proteomes" id="UP000183900"/>
    </source>
</evidence>
<comment type="similarity">
    <text evidence="2">Belongs to the UPF0174 family.</text>
</comment>
<evidence type="ECO:0000256" key="1">
    <source>
        <dbReference type="ARBA" id="ARBA00006407"/>
    </source>
</evidence>
<evidence type="ECO:0000259" key="3">
    <source>
        <dbReference type="Pfam" id="PF03981"/>
    </source>
</evidence>
<protein>
    <recommendedName>
        <fullName evidence="3">Ubiquinol-cytochrome c chaperone domain-containing protein</fullName>
    </recommendedName>
</protein>
<dbReference type="PANTHER" id="PTHR12184:SF1">
    <property type="entry name" value="UBIQUINOL-CYTOCHROME-C REDUCTASE COMPLEX ASSEMBLY FACTOR 1"/>
    <property type="match status" value="1"/>
</dbReference>
<dbReference type="AlphaFoldDB" id="A0A0K6IB46"/>
<accession>A0A0K6IB46</accession>
<dbReference type="InterPro" id="IPR007129">
    <property type="entry name" value="Ubiqinol_cyt_c_chaperone_CPB3"/>
</dbReference>
<comment type="similarity">
    <text evidence="1">Belongs to the CBP3 family.</text>
</comment>
<dbReference type="Pfam" id="PF03981">
    <property type="entry name" value="Ubiq_cyt_C_chap"/>
    <property type="match status" value="1"/>
</dbReference>
<dbReference type="PANTHER" id="PTHR12184">
    <property type="entry name" value="UBIQUINOL-CYTOCHROME C REDUCTASE COMPLEX ASSEMBLY FACTOR 1 FAMILY MEMBER"/>
    <property type="match status" value="1"/>
</dbReference>
<evidence type="ECO:0000313" key="4">
    <source>
        <dbReference type="EMBL" id="CUB00365.1"/>
    </source>
</evidence>
<reference evidence="5" key="1">
    <citation type="submission" date="2015-08" db="EMBL/GenBank/DDBJ databases">
        <authorList>
            <person name="Varghese N."/>
        </authorList>
    </citation>
    <scope>NUCLEOTIDE SEQUENCE [LARGE SCALE GENOMIC DNA]</scope>
    <source>
        <strain evidence="5">DSM 23407</strain>
    </source>
</reference>
<dbReference type="InterPro" id="IPR021150">
    <property type="entry name" value="Ubiq_cyt_c_chap"/>
</dbReference>
<keyword evidence="5" id="KW-1185">Reference proteome</keyword>
<dbReference type="RefSeq" id="WP_055456988.1">
    <property type="nucleotide sequence ID" value="NZ_CYHE01000018.1"/>
</dbReference>
<evidence type="ECO:0000256" key="2">
    <source>
        <dbReference type="ARBA" id="ARBA00006436"/>
    </source>
</evidence>
<proteinExistence type="inferred from homology"/>
<dbReference type="PIRSF" id="PIRSF032079">
    <property type="entry name" value="UCP032079"/>
    <property type="match status" value="1"/>
</dbReference>
<dbReference type="OrthoDB" id="7158889at2"/>
<dbReference type="InterPro" id="IPR014569">
    <property type="entry name" value="Ubq_cyt-c_CBP3-rel"/>
</dbReference>
<feature type="domain" description="Ubiquinol-cytochrome c chaperone" evidence="3">
    <location>
        <begin position="33"/>
        <end position="171"/>
    </location>
</feature>
<gene>
    <name evidence="4" type="ORF">Ga0061067_11825</name>
</gene>